<protein>
    <submittedName>
        <fullName evidence="1">Uncharacterized protein</fullName>
    </submittedName>
</protein>
<accession>A0A3F3BD74</accession>
<dbReference type="AlphaFoldDB" id="A0A3F3BD74"/>
<name>A0A3F3BD74_KLEPN</name>
<gene>
    <name evidence="1" type="ORF">E9161_19965</name>
</gene>
<sequence>MKFNIQYLHAAVVMVLSSLQPQAKAAECKPLIVEKVTQMGARFNHKDVLEVTIALNDIIRQVRDVRMQLSNFASENLEDAIAVSEATKNDAVQMAALTGSLTMMLPEKHVIQGYAKNSPEFMLFRAVKQMDNEAKNYLSLIDQLTRETDVRESGINTAAMVHLARTGEEAAAKWL</sequence>
<evidence type="ECO:0000313" key="2">
    <source>
        <dbReference type="Proteomes" id="UP000304895"/>
    </source>
</evidence>
<reference evidence="1 2" key="1">
    <citation type="submission" date="2019-04" db="EMBL/GenBank/DDBJ databases">
        <authorList>
            <person name="Fouts D."/>
            <person name="Sutton G."/>
            <person name="Singh I."/>
            <person name="Nguyen K."/>
        </authorList>
    </citation>
    <scope>NUCLEOTIDE SEQUENCE [LARGE SCALE GENOMIC DNA]</scope>
    <source>
        <strain evidence="1 2">55</strain>
    </source>
</reference>
<proteinExistence type="predicted"/>
<organism evidence="1 2">
    <name type="scientific">Klebsiella pneumoniae subsp. pneumoniae</name>
    <dbReference type="NCBI Taxonomy" id="72407"/>
    <lineage>
        <taxon>Bacteria</taxon>
        <taxon>Pseudomonadati</taxon>
        <taxon>Pseudomonadota</taxon>
        <taxon>Gammaproteobacteria</taxon>
        <taxon>Enterobacterales</taxon>
        <taxon>Enterobacteriaceae</taxon>
        <taxon>Klebsiella/Raoultella group</taxon>
        <taxon>Klebsiella</taxon>
        <taxon>Klebsiella pneumoniae complex</taxon>
    </lineage>
</organism>
<evidence type="ECO:0000313" key="1">
    <source>
        <dbReference type="EMBL" id="THI26639.1"/>
    </source>
</evidence>
<comment type="caution">
    <text evidence="1">The sequence shown here is derived from an EMBL/GenBank/DDBJ whole genome shotgun (WGS) entry which is preliminary data.</text>
</comment>
<dbReference type="RefSeq" id="WP_040177223.1">
    <property type="nucleotide sequence ID" value="NZ_CP019050.1"/>
</dbReference>
<dbReference type="EMBL" id="SSUJ01000018">
    <property type="protein sequence ID" value="THI26639.1"/>
    <property type="molecule type" value="Genomic_DNA"/>
</dbReference>
<dbReference type="Proteomes" id="UP000304895">
    <property type="component" value="Unassembled WGS sequence"/>
</dbReference>